<dbReference type="InterPro" id="IPR025295">
    <property type="entry name" value="eCIS_core_dom"/>
</dbReference>
<feature type="compositionally biased region" description="Pro residues" evidence="1">
    <location>
        <begin position="533"/>
        <end position="545"/>
    </location>
</feature>
<feature type="compositionally biased region" description="Low complexity" evidence="1">
    <location>
        <begin position="88"/>
        <end position="155"/>
    </location>
</feature>
<feature type="compositionally biased region" description="Polar residues" evidence="1">
    <location>
        <begin position="1566"/>
        <end position="1584"/>
    </location>
</feature>
<feature type="compositionally biased region" description="Low complexity" evidence="1">
    <location>
        <begin position="511"/>
        <end position="524"/>
    </location>
</feature>
<proteinExistence type="predicted"/>
<feature type="compositionally biased region" description="Basic and acidic residues" evidence="1">
    <location>
        <begin position="1832"/>
        <end position="1845"/>
    </location>
</feature>
<evidence type="ECO:0000313" key="4">
    <source>
        <dbReference type="Proteomes" id="UP001458946"/>
    </source>
</evidence>
<dbReference type="Proteomes" id="UP001458946">
    <property type="component" value="Unassembled WGS sequence"/>
</dbReference>
<feature type="compositionally biased region" description="Low complexity" evidence="1">
    <location>
        <begin position="350"/>
        <end position="361"/>
    </location>
</feature>
<name>A0ABP9VD11_9DEIO</name>
<feature type="compositionally biased region" description="Polar residues" evidence="1">
    <location>
        <begin position="1209"/>
        <end position="1218"/>
    </location>
</feature>
<feature type="compositionally biased region" description="Low complexity" evidence="1">
    <location>
        <begin position="1585"/>
        <end position="1604"/>
    </location>
</feature>
<feature type="compositionally biased region" description="Low complexity" evidence="1">
    <location>
        <begin position="709"/>
        <end position="722"/>
    </location>
</feature>
<protein>
    <recommendedName>
        <fullName evidence="2">eCIS core domain-containing protein</fullName>
    </recommendedName>
</protein>
<feature type="compositionally biased region" description="Low complexity" evidence="1">
    <location>
        <begin position="1811"/>
        <end position="1828"/>
    </location>
</feature>
<evidence type="ECO:0000256" key="1">
    <source>
        <dbReference type="SAM" id="MobiDB-lite"/>
    </source>
</evidence>
<feature type="compositionally biased region" description="Low complexity" evidence="1">
    <location>
        <begin position="1766"/>
        <end position="1787"/>
    </location>
</feature>
<sequence length="1865" mass="192252">MQDMADPYGDLAQALAEGLSPTPPHNMPVSPLLPRAAETAQSAEAEEPVARAGRPASFAETMAINEERQRARTAPEPTPAAPAPNLPAPTLVAPEAEQVAPAQTAPAAPQGAAPLAPVQQTPAPQETAPEEAAPRSVPEVAPVAPATAEAMPTPAQQGVTAAPETPALVAQPTEQAEPVAQTPAVEVAAELAADSGTAIESPINESPATESAVAESAATEAENGQPIDPSLPPPPELLKPLGEAEREERAALEALLKEKNGGVAVRLPRRPRPNVAAKPKEPEEETPPPPPEIPLEVSQNFLARLNRFAEMEKQGETDEGALTYGRMENWQSHNPENNVSASDIDALLNPAATPAQAAAPTPSVPNVPRPANAVVPPSAPAASGPIPAVARFKARATSRAKEVQTAAPRQAANRDDSDEEAEPRSGISPSAVRPEVPRPEAKANAVTSPTAAALAMPAPQTAASPLPRPVEAETPASVQPEGVQSQPVSTPAVAAPNTAASSPVVMPNPVTPAFPTTPAQAQAPSRPVLAAPTPTPTPPTRPTPAAPLLERPSFSQVQTPVAAIQRLSTQLAQPVLAPNAPESAFRPLYSTETSGSESLAGIEAAPTRPLSAAPAQASVQARVLAGLFQPQRPIVVPRVLRAGAELSNTPSLFAPTARTLMPTPPLPSPNAPFVLPSRAEAWPSEAAQPTPETNPTPETSSAPKVNIWPEQPAAPAAPQPAESRNEVTRKVAAMPEAQALLEPLLQPASQVPETPNFAGPAPTTPAPEPAATPPQNAMALPSEQYASPLAPQQIQKAALAAWELLEQALLPVEAASEPTEIAAPEGHTAAPSDKAIPETPSQTAAPLDTTAPELAPLAEPMQPITAQPKNLALADMAASALLAQALAPVQAVEELAQPRPFPQLEAGAEPFLPPSLNQMQEWLPPELLDLPQQFASAFSATPTWSPVPLAELPAQDFPAAPHLTTLRGPESHLAEPVGIREEVVVPSQPESVDPAAAEPLVGTPPAAQALVPLTSSPLWEPLPPEVQQAEVQQAEAPAISPATPRAESAAPERLQAEPLAPLAPDAPRPAAVRQDAPLGQAPSVAEPVTEVQRQAVAAPSPLKPQNAPLAAEPPAQAEAVVAELTGPQPLADIQNADPSASPRQSVGLPIERAVDRPEAPMPEATTPERSEPFSPAPPNAAVPSDLSAQSDLEQRADLGPAATRPIVSPVNSPANSPVVSPEALPAAQIAQPHSVTEAAPTALPLAAQPSPAPVAFPVADLPAPAATAVAGPEFARPAPTTPLSPSASPLEQLRPAGAAQRTPAAFAASQARPLSSQAPVAPASMPTPWPTGAVPHDAFVSQPALAQLAPAAAFNWLASNPVAPVALPAAWPANLPVNGSSQPAVPAPLAQPAPLFAPQNEWPTFAAFDSAADVPVAPWPSTAAPSAPLEPFFSPEAATPMFGNVAPAPFAAPLGAPIAPVMGTPLLTQPLPIPTAPTLSAENNWPSASAPLSYAPNSPRSAAAPAFPVGLPESGLPVQPEPAFSPSAPSNPASFPTLSPREASAWAGNSTLGEPFPAPFLAQQTLPQPQASPSMQWASPVAQQPLSQPALASPRLSPPLLSQPTASSPNPFVALTEYAMRQEGHAQPLPASTQDALQRTLGTSVRDIRVVRNPAIEPALRRANAEALTVGKTVLLPAHVDLNTPAGFALAAHELTHALRHDQPNFVPEVLRRQAARPNLTAPNWQSEEAVALATEHATVHEQAGQRHPSLPAPWEPLPFWSPSTPEAASQNANSSSRRAPAAEPSAPSMPPPSAALPTQVHAAEMDRPKASSPNPAAPAPSTSKPTAVGNRDLKTPKVDLDQVARDVYQRLRDRLNEEFNRLRS</sequence>
<feature type="domain" description="eCIS core" evidence="2">
    <location>
        <begin position="1628"/>
        <end position="1703"/>
    </location>
</feature>
<evidence type="ECO:0000313" key="3">
    <source>
        <dbReference type="EMBL" id="GAA5503117.1"/>
    </source>
</evidence>
<keyword evidence="4" id="KW-1185">Reference proteome</keyword>
<feature type="compositionally biased region" description="Basic and acidic residues" evidence="1">
    <location>
        <begin position="242"/>
        <end position="260"/>
    </location>
</feature>
<feature type="compositionally biased region" description="Low complexity" evidence="1">
    <location>
        <begin position="369"/>
        <end position="390"/>
    </location>
</feature>
<feature type="region of interest" description="Disordered" evidence="1">
    <location>
        <begin position="816"/>
        <end position="862"/>
    </location>
</feature>
<accession>A0ABP9VD11</accession>
<feature type="compositionally biased region" description="Polar residues" evidence="1">
    <location>
        <begin position="329"/>
        <end position="341"/>
    </location>
</feature>
<feature type="region of interest" description="Disordered" evidence="1">
    <location>
        <begin position="1735"/>
        <end position="1845"/>
    </location>
</feature>
<organism evidence="3 4">
    <name type="scientific">Deinococcus xinjiangensis</name>
    <dbReference type="NCBI Taxonomy" id="457454"/>
    <lineage>
        <taxon>Bacteria</taxon>
        <taxon>Thermotogati</taxon>
        <taxon>Deinococcota</taxon>
        <taxon>Deinococci</taxon>
        <taxon>Deinococcales</taxon>
        <taxon>Deinococcaceae</taxon>
        <taxon>Deinococcus</taxon>
    </lineage>
</organism>
<feature type="compositionally biased region" description="Low complexity" evidence="1">
    <location>
        <begin position="447"/>
        <end position="463"/>
    </location>
</feature>
<feature type="compositionally biased region" description="Low complexity" evidence="1">
    <location>
        <begin position="1107"/>
        <end position="1124"/>
    </location>
</feature>
<feature type="region of interest" description="Disordered" evidence="1">
    <location>
        <begin position="196"/>
        <end position="296"/>
    </location>
</feature>
<feature type="region of interest" description="Disordered" evidence="1">
    <location>
        <begin position="1016"/>
        <end position="1235"/>
    </location>
</feature>
<feature type="compositionally biased region" description="Low complexity" evidence="1">
    <location>
        <begin position="1521"/>
        <end position="1536"/>
    </location>
</feature>
<dbReference type="EMBL" id="BAABRN010000038">
    <property type="protein sequence ID" value="GAA5503117.1"/>
    <property type="molecule type" value="Genomic_DNA"/>
</dbReference>
<feature type="region of interest" description="Disordered" evidence="1">
    <location>
        <begin position="682"/>
        <end position="728"/>
    </location>
</feature>
<feature type="compositionally biased region" description="Low complexity" evidence="1">
    <location>
        <begin position="1025"/>
        <end position="1038"/>
    </location>
</feature>
<feature type="region of interest" description="Disordered" evidence="1">
    <location>
        <begin position="750"/>
        <end position="776"/>
    </location>
</feature>
<feature type="compositionally biased region" description="Low complexity" evidence="1">
    <location>
        <begin position="205"/>
        <end position="228"/>
    </location>
</feature>
<dbReference type="Pfam" id="PF13699">
    <property type="entry name" value="eCIS_core"/>
    <property type="match status" value="1"/>
</dbReference>
<feature type="region of interest" description="Disordered" evidence="1">
    <location>
        <begin position="1273"/>
        <end position="1324"/>
    </location>
</feature>
<feature type="compositionally biased region" description="Pro residues" evidence="1">
    <location>
        <begin position="76"/>
        <end position="87"/>
    </location>
</feature>
<evidence type="ECO:0000259" key="2">
    <source>
        <dbReference type="Pfam" id="PF13699"/>
    </source>
</evidence>
<feature type="region of interest" description="Disordered" evidence="1">
    <location>
        <begin position="1566"/>
        <end position="1608"/>
    </location>
</feature>
<gene>
    <name evidence="3" type="ORF">Dxin01_02866</name>
</gene>
<feature type="compositionally biased region" description="Low complexity" evidence="1">
    <location>
        <begin position="1273"/>
        <end position="1290"/>
    </location>
</feature>
<comment type="caution">
    <text evidence="3">The sequence shown here is derived from an EMBL/GenBank/DDBJ whole genome shotgun (WGS) entry which is preliminary data.</text>
</comment>
<feature type="compositionally biased region" description="Low complexity" evidence="1">
    <location>
        <begin position="750"/>
        <end position="761"/>
    </location>
</feature>
<feature type="region of interest" description="Disordered" evidence="1">
    <location>
        <begin position="1505"/>
        <end position="1551"/>
    </location>
</feature>
<reference evidence="3 4" key="1">
    <citation type="submission" date="2024-02" db="EMBL/GenBank/DDBJ databases">
        <title>Deinococcus xinjiangensis NBRC 107630.</title>
        <authorList>
            <person name="Ichikawa N."/>
            <person name="Katano-Makiyama Y."/>
            <person name="Hidaka K."/>
        </authorList>
    </citation>
    <scope>NUCLEOTIDE SEQUENCE [LARGE SCALE GENOMIC DNA]</scope>
    <source>
        <strain evidence="3 4">NBRC 107630</strain>
    </source>
</reference>
<feature type="region of interest" description="Disordered" evidence="1">
    <location>
        <begin position="1"/>
        <end position="182"/>
    </location>
</feature>
<feature type="compositionally biased region" description="Pro residues" evidence="1">
    <location>
        <begin position="762"/>
        <end position="772"/>
    </location>
</feature>
<feature type="compositionally biased region" description="Low complexity" evidence="1">
    <location>
        <begin position="1049"/>
        <end position="1077"/>
    </location>
</feature>
<feature type="region of interest" description="Disordered" evidence="1">
    <location>
        <begin position="327"/>
        <end position="559"/>
    </location>
</feature>
<feature type="compositionally biased region" description="Low complexity" evidence="1">
    <location>
        <begin position="689"/>
        <end position="699"/>
    </location>
</feature>